<dbReference type="PANTHER" id="PTHR43877">
    <property type="entry name" value="AMINOALKYLPHOSPHONATE N-ACETYLTRANSFERASE-RELATED-RELATED"/>
    <property type="match status" value="1"/>
</dbReference>
<gene>
    <name evidence="5" type="ORF">Raf01_66790</name>
</gene>
<dbReference type="CDD" id="cd04301">
    <property type="entry name" value="NAT_SF"/>
    <property type="match status" value="1"/>
</dbReference>
<reference evidence="5" key="1">
    <citation type="submission" date="2021-01" db="EMBL/GenBank/DDBJ databases">
        <title>Whole genome shotgun sequence of Rugosimonospora africana NBRC 104875.</title>
        <authorList>
            <person name="Komaki H."/>
            <person name="Tamura T."/>
        </authorList>
    </citation>
    <scope>NUCLEOTIDE SEQUENCE</scope>
    <source>
        <strain evidence="5">NBRC 104875</strain>
    </source>
</reference>
<dbReference type="Gene3D" id="1.10.10.10">
    <property type="entry name" value="Winged helix-like DNA-binding domain superfamily/Winged helix DNA-binding domain"/>
    <property type="match status" value="1"/>
</dbReference>
<dbReference type="InterPro" id="IPR036388">
    <property type="entry name" value="WH-like_DNA-bd_sf"/>
</dbReference>
<dbReference type="InterPro" id="IPR036390">
    <property type="entry name" value="WH_DNA-bd_sf"/>
</dbReference>
<dbReference type="Pfam" id="PF00583">
    <property type="entry name" value="Acetyltransf_1"/>
    <property type="match status" value="1"/>
</dbReference>
<dbReference type="RefSeq" id="WP_203922009.1">
    <property type="nucleotide sequence ID" value="NZ_BONZ01000067.1"/>
</dbReference>
<evidence type="ECO:0000259" key="4">
    <source>
        <dbReference type="PROSITE" id="PS51186"/>
    </source>
</evidence>
<dbReference type="GO" id="GO:0016747">
    <property type="term" value="F:acyltransferase activity, transferring groups other than amino-acyl groups"/>
    <property type="evidence" value="ECO:0007669"/>
    <property type="project" value="InterPro"/>
</dbReference>
<dbReference type="EMBL" id="BONZ01000067">
    <property type="protein sequence ID" value="GIH18507.1"/>
    <property type="molecule type" value="Genomic_DNA"/>
</dbReference>
<keyword evidence="1" id="KW-0808">Transferase</keyword>
<evidence type="ECO:0000313" key="5">
    <source>
        <dbReference type="EMBL" id="GIH18507.1"/>
    </source>
</evidence>
<comment type="caution">
    <text evidence="5">The sequence shown here is derived from an EMBL/GenBank/DDBJ whole genome shotgun (WGS) entry which is preliminary data.</text>
</comment>
<dbReference type="PROSITE" id="PS50995">
    <property type="entry name" value="HTH_MARR_2"/>
    <property type="match status" value="1"/>
</dbReference>
<protein>
    <submittedName>
        <fullName evidence="5">Putative transcriptional regulator, MarR family protein</fullName>
    </submittedName>
</protein>
<evidence type="ECO:0000313" key="6">
    <source>
        <dbReference type="Proteomes" id="UP000642748"/>
    </source>
</evidence>
<dbReference type="SUPFAM" id="SSF46785">
    <property type="entry name" value="Winged helix' DNA-binding domain"/>
    <property type="match status" value="1"/>
</dbReference>
<dbReference type="InterPro" id="IPR000835">
    <property type="entry name" value="HTH_MarR-typ"/>
</dbReference>
<dbReference type="GO" id="GO:0003700">
    <property type="term" value="F:DNA-binding transcription factor activity"/>
    <property type="evidence" value="ECO:0007669"/>
    <property type="project" value="InterPro"/>
</dbReference>
<accession>A0A8J3VTJ7</accession>
<dbReference type="PANTHER" id="PTHR43877:SF2">
    <property type="entry name" value="AMINOALKYLPHOSPHONATE N-ACETYLTRANSFERASE-RELATED"/>
    <property type="match status" value="1"/>
</dbReference>
<keyword evidence="6" id="KW-1185">Reference proteome</keyword>
<keyword evidence="2" id="KW-0012">Acyltransferase</keyword>
<organism evidence="5 6">
    <name type="scientific">Rugosimonospora africana</name>
    <dbReference type="NCBI Taxonomy" id="556532"/>
    <lineage>
        <taxon>Bacteria</taxon>
        <taxon>Bacillati</taxon>
        <taxon>Actinomycetota</taxon>
        <taxon>Actinomycetes</taxon>
        <taxon>Micromonosporales</taxon>
        <taxon>Micromonosporaceae</taxon>
        <taxon>Rugosimonospora</taxon>
    </lineage>
</organism>
<dbReference type="Gene3D" id="3.40.630.30">
    <property type="match status" value="1"/>
</dbReference>
<feature type="domain" description="N-acetyltransferase" evidence="4">
    <location>
        <begin position="156"/>
        <end position="297"/>
    </location>
</feature>
<sequence>MHSDLVASVRRFNRTVTQRVGALDDEYMARGRPLAQARLLWEIGPDGAEVAAVRARLGLDSGYLSRLLRNLENDGLVTVGPDDQLGGDGRVRVAALTESGRAEWTELDKRSDELAWSILEPLTAQRRQRLTSAMAEVERLLVASMVVIEPCSPNDPRARACLRAYARDVARRFDDGFDPALSTPVRDEQLIPPAGVFLLATLNSEPVGCGAVKLHPGTPAEIKRVWVADTVRGLGVGRRMLGELEEYAAERGWTAIRLDTNRNLTEAIAMYRSAGYREIERYNTEHYAHHWFEKRLRPPRTSGSRGHSDN</sequence>
<proteinExistence type="predicted"/>
<dbReference type="InterPro" id="IPR000182">
    <property type="entry name" value="GNAT_dom"/>
</dbReference>
<dbReference type="AlphaFoldDB" id="A0A8J3VTJ7"/>
<dbReference type="InterPro" id="IPR016181">
    <property type="entry name" value="Acyl_CoA_acyltransferase"/>
</dbReference>
<evidence type="ECO:0000259" key="3">
    <source>
        <dbReference type="PROSITE" id="PS50995"/>
    </source>
</evidence>
<dbReference type="Proteomes" id="UP000642748">
    <property type="component" value="Unassembled WGS sequence"/>
</dbReference>
<evidence type="ECO:0000256" key="1">
    <source>
        <dbReference type="ARBA" id="ARBA00022679"/>
    </source>
</evidence>
<name>A0A8J3VTJ7_9ACTN</name>
<evidence type="ECO:0000256" key="2">
    <source>
        <dbReference type="ARBA" id="ARBA00023315"/>
    </source>
</evidence>
<dbReference type="PROSITE" id="PS51186">
    <property type="entry name" value="GNAT"/>
    <property type="match status" value="1"/>
</dbReference>
<feature type="domain" description="HTH marR-type" evidence="3">
    <location>
        <begin position="2"/>
        <end position="139"/>
    </location>
</feature>
<dbReference type="SUPFAM" id="SSF55729">
    <property type="entry name" value="Acyl-CoA N-acyltransferases (Nat)"/>
    <property type="match status" value="1"/>
</dbReference>
<dbReference type="InterPro" id="IPR050832">
    <property type="entry name" value="Bact_Acetyltransf"/>
</dbReference>